<sequence length="219" mass="25211">MYSQTRTDKSQFDPIFSAFIPDFAARELSLTGRSPKVCVLEANVGFPSTRFFPTIFRVQRLKFLGNMEHFSLPFRQSTKYASRDSNEHQYASLKRLRRVPAQDLVPRLRRVDLQTTVLVGGMGRLIGVVEYRRGDNVNLSHSGPSGMHCSPEAWSSCTGQTETSNRRRHGVMSIPLYPRFLRLPGSNYWRLFRRRGLLIRAPVITKAAKYYQFRLLSGY</sequence>
<evidence type="ECO:0000313" key="2">
    <source>
        <dbReference type="Proteomes" id="UP000218334"/>
    </source>
</evidence>
<proteinExistence type="predicted"/>
<keyword evidence="2" id="KW-1185">Reference proteome</keyword>
<dbReference type="AlphaFoldDB" id="A0A2H3B5W5"/>
<evidence type="ECO:0000313" key="1">
    <source>
        <dbReference type="EMBL" id="PBK64254.1"/>
    </source>
</evidence>
<organism evidence="1 2">
    <name type="scientific">Armillaria solidipes</name>
    <dbReference type="NCBI Taxonomy" id="1076256"/>
    <lineage>
        <taxon>Eukaryota</taxon>
        <taxon>Fungi</taxon>
        <taxon>Dikarya</taxon>
        <taxon>Basidiomycota</taxon>
        <taxon>Agaricomycotina</taxon>
        <taxon>Agaricomycetes</taxon>
        <taxon>Agaricomycetidae</taxon>
        <taxon>Agaricales</taxon>
        <taxon>Marasmiineae</taxon>
        <taxon>Physalacriaceae</taxon>
        <taxon>Armillaria</taxon>
    </lineage>
</organism>
<gene>
    <name evidence="1" type="ORF">ARMSODRAFT_1007333</name>
</gene>
<accession>A0A2H3B5W5</accession>
<dbReference type="EMBL" id="KZ293453">
    <property type="protein sequence ID" value="PBK64254.1"/>
    <property type="molecule type" value="Genomic_DNA"/>
</dbReference>
<reference evidence="2" key="1">
    <citation type="journal article" date="2017" name="Nat. Ecol. Evol.">
        <title>Genome expansion and lineage-specific genetic innovations in the forest pathogenic fungi Armillaria.</title>
        <authorList>
            <person name="Sipos G."/>
            <person name="Prasanna A.N."/>
            <person name="Walter M.C."/>
            <person name="O'Connor E."/>
            <person name="Balint B."/>
            <person name="Krizsan K."/>
            <person name="Kiss B."/>
            <person name="Hess J."/>
            <person name="Varga T."/>
            <person name="Slot J."/>
            <person name="Riley R."/>
            <person name="Boka B."/>
            <person name="Rigling D."/>
            <person name="Barry K."/>
            <person name="Lee J."/>
            <person name="Mihaltcheva S."/>
            <person name="LaButti K."/>
            <person name="Lipzen A."/>
            <person name="Waldron R."/>
            <person name="Moloney N.M."/>
            <person name="Sperisen C."/>
            <person name="Kredics L."/>
            <person name="Vagvoelgyi C."/>
            <person name="Patrignani A."/>
            <person name="Fitzpatrick D."/>
            <person name="Nagy I."/>
            <person name="Doyle S."/>
            <person name="Anderson J.B."/>
            <person name="Grigoriev I.V."/>
            <person name="Gueldener U."/>
            <person name="Muensterkoetter M."/>
            <person name="Nagy L.G."/>
        </authorList>
    </citation>
    <scope>NUCLEOTIDE SEQUENCE [LARGE SCALE GENOMIC DNA]</scope>
    <source>
        <strain evidence="2">28-4</strain>
    </source>
</reference>
<name>A0A2H3B5W5_9AGAR</name>
<dbReference type="Proteomes" id="UP000218334">
    <property type="component" value="Unassembled WGS sequence"/>
</dbReference>
<protein>
    <submittedName>
        <fullName evidence="1">Uncharacterized protein</fullName>
    </submittedName>
</protein>